<keyword evidence="6" id="KW-0902">Two-component regulatory system</keyword>
<keyword evidence="7" id="KW-0805">Transcription regulation</keyword>
<organism evidence="14">
    <name type="scientific">Desulfatirhabdium butyrativorans</name>
    <dbReference type="NCBI Taxonomy" id="340467"/>
    <lineage>
        <taxon>Bacteria</taxon>
        <taxon>Pseudomonadati</taxon>
        <taxon>Thermodesulfobacteriota</taxon>
        <taxon>Desulfobacteria</taxon>
        <taxon>Desulfobacterales</taxon>
        <taxon>Desulfatirhabdiaceae</taxon>
        <taxon>Desulfatirhabdium</taxon>
    </lineage>
</organism>
<name>A0A7C4MTI7_9BACT</name>
<evidence type="ECO:0000256" key="11">
    <source>
        <dbReference type="PROSITE-ProRule" id="PRU00169"/>
    </source>
</evidence>
<keyword evidence="10" id="KW-0804">Transcription</keyword>
<dbReference type="InterPro" id="IPR003593">
    <property type="entry name" value="AAA+_ATPase"/>
</dbReference>
<dbReference type="InterPro" id="IPR058031">
    <property type="entry name" value="AAA_lid_NorR"/>
</dbReference>
<protein>
    <submittedName>
        <fullName evidence="14">Sigma-54-dependent Fis family transcriptional regulator</fullName>
    </submittedName>
</protein>
<dbReference type="AlphaFoldDB" id="A0A7C4MTI7"/>
<keyword evidence="5" id="KW-0067">ATP-binding</keyword>
<keyword evidence="2" id="KW-0963">Cytoplasm</keyword>
<dbReference type="PROSITE" id="PS00688">
    <property type="entry name" value="SIGMA54_INTERACT_3"/>
    <property type="match status" value="1"/>
</dbReference>
<dbReference type="PANTHER" id="PTHR32071">
    <property type="entry name" value="TRANSCRIPTIONAL REGULATORY PROTEIN"/>
    <property type="match status" value="1"/>
</dbReference>
<dbReference type="Gene3D" id="3.40.50.2300">
    <property type="match status" value="1"/>
</dbReference>
<dbReference type="InterPro" id="IPR025944">
    <property type="entry name" value="Sigma_54_int_dom_CS"/>
</dbReference>
<dbReference type="Pfam" id="PF25601">
    <property type="entry name" value="AAA_lid_14"/>
    <property type="match status" value="1"/>
</dbReference>
<dbReference type="GO" id="GO:0043565">
    <property type="term" value="F:sequence-specific DNA binding"/>
    <property type="evidence" value="ECO:0007669"/>
    <property type="project" value="InterPro"/>
</dbReference>
<dbReference type="Pfam" id="PF00072">
    <property type="entry name" value="Response_reg"/>
    <property type="match status" value="1"/>
</dbReference>
<dbReference type="InterPro" id="IPR009057">
    <property type="entry name" value="Homeodomain-like_sf"/>
</dbReference>
<evidence type="ECO:0000256" key="2">
    <source>
        <dbReference type="ARBA" id="ARBA00022490"/>
    </source>
</evidence>
<evidence type="ECO:0000259" key="12">
    <source>
        <dbReference type="PROSITE" id="PS50045"/>
    </source>
</evidence>
<dbReference type="GO" id="GO:0000160">
    <property type="term" value="P:phosphorelay signal transduction system"/>
    <property type="evidence" value="ECO:0007669"/>
    <property type="project" value="UniProtKB-KW"/>
</dbReference>
<keyword evidence="8" id="KW-0238">DNA-binding</keyword>
<evidence type="ECO:0000256" key="4">
    <source>
        <dbReference type="ARBA" id="ARBA00022741"/>
    </source>
</evidence>
<dbReference type="PROSITE" id="PS00675">
    <property type="entry name" value="SIGMA54_INTERACT_1"/>
    <property type="match status" value="1"/>
</dbReference>
<reference evidence="14" key="1">
    <citation type="journal article" date="2020" name="mSystems">
        <title>Genome- and Community-Level Interaction Insights into Carbon Utilization and Element Cycling Functions of Hydrothermarchaeota in Hydrothermal Sediment.</title>
        <authorList>
            <person name="Zhou Z."/>
            <person name="Liu Y."/>
            <person name="Xu W."/>
            <person name="Pan J."/>
            <person name="Luo Z.H."/>
            <person name="Li M."/>
        </authorList>
    </citation>
    <scope>NUCLEOTIDE SEQUENCE [LARGE SCALE GENOMIC DNA]</scope>
    <source>
        <strain evidence="14">SpSt-477</strain>
    </source>
</reference>
<proteinExistence type="predicted"/>
<sequence>MKHATKIMVVDDEETICEALMAWFVKDGYRVLTARSGQEALEQMAENDVDIFLVDVKMPGMDGIELLSRIKERRPDAVVIMMTAHGSIPTAVEAMKRGATDYLCKPFDPDTLSLLMERVLAHKSLQEENIALKNRIQEQQEEAMAVFVVHSDAMRRIFATIEEVAPTAAPIFITGETGVGKDIVARAIHMQSQRSFGPFVTVNCGAMTESLLESELFGHEKGAFTGATQARRGRLEMADNGTLFLDEIGEISAKMQVSLLRVLEEKQFYRLGGSRTVHADFRLITATHRDIQGMIRENLFREDFFYRINVIRIHIPPLRERTDDIPALADHFLKKYVEETGKHIEGFTQKAIDQLMAYGWPGNVRELRNVVERAVVLARGRIIGVEELRFLNPIQTTPTQAMTLDELEKQHIQAMLQQCQGNVSAAAKKLGIDRTTLTRKMKRFAIPQGGKR</sequence>
<dbReference type="PROSITE" id="PS50110">
    <property type="entry name" value="RESPONSE_REGULATORY"/>
    <property type="match status" value="1"/>
</dbReference>
<dbReference type="PANTHER" id="PTHR32071:SF122">
    <property type="entry name" value="SIGMA FACTOR"/>
    <property type="match status" value="1"/>
</dbReference>
<dbReference type="GO" id="GO:0005737">
    <property type="term" value="C:cytoplasm"/>
    <property type="evidence" value="ECO:0007669"/>
    <property type="project" value="UniProtKB-SubCell"/>
</dbReference>
<dbReference type="EMBL" id="DSUH01000208">
    <property type="protein sequence ID" value="HGU32959.1"/>
    <property type="molecule type" value="Genomic_DNA"/>
</dbReference>
<keyword evidence="9" id="KW-0010">Activator</keyword>
<feature type="domain" description="Response regulatory" evidence="13">
    <location>
        <begin position="6"/>
        <end position="120"/>
    </location>
</feature>
<evidence type="ECO:0000256" key="5">
    <source>
        <dbReference type="ARBA" id="ARBA00022840"/>
    </source>
</evidence>
<evidence type="ECO:0000313" key="14">
    <source>
        <dbReference type="EMBL" id="HGU32959.1"/>
    </source>
</evidence>
<comment type="subcellular location">
    <subcellularLocation>
        <location evidence="1">Cytoplasm</location>
    </subcellularLocation>
</comment>
<dbReference type="Gene3D" id="3.40.50.300">
    <property type="entry name" value="P-loop containing nucleotide triphosphate hydrolases"/>
    <property type="match status" value="1"/>
</dbReference>
<evidence type="ECO:0000256" key="9">
    <source>
        <dbReference type="ARBA" id="ARBA00023159"/>
    </source>
</evidence>
<evidence type="ECO:0000256" key="10">
    <source>
        <dbReference type="ARBA" id="ARBA00023163"/>
    </source>
</evidence>
<dbReference type="CDD" id="cd00009">
    <property type="entry name" value="AAA"/>
    <property type="match status" value="1"/>
</dbReference>
<dbReference type="InterPro" id="IPR002197">
    <property type="entry name" value="HTH_Fis"/>
</dbReference>
<accession>A0A7C4MTI7</accession>
<feature type="modified residue" description="4-aspartylphosphate" evidence="11">
    <location>
        <position position="55"/>
    </location>
</feature>
<dbReference type="InterPro" id="IPR025943">
    <property type="entry name" value="Sigma_54_int_dom_ATP-bd_2"/>
</dbReference>
<dbReference type="FunFam" id="1.10.8.60:FF:000014">
    <property type="entry name" value="DNA-binding transcriptional regulator NtrC"/>
    <property type="match status" value="1"/>
</dbReference>
<dbReference type="PROSITE" id="PS50045">
    <property type="entry name" value="SIGMA54_INTERACT_4"/>
    <property type="match status" value="1"/>
</dbReference>
<dbReference type="Gene3D" id="1.10.8.60">
    <property type="match status" value="1"/>
</dbReference>
<evidence type="ECO:0000256" key="1">
    <source>
        <dbReference type="ARBA" id="ARBA00004496"/>
    </source>
</evidence>
<dbReference type="FunFam" id="3.40.50.300:FF:000006">
    <property type="entry name" value="DNA-binding transcriptional regulator NtrC"/>
    <property type="match status" value="1"/>
</dbReference>
<keyword evidence="4" id="KW-0547">Nucleotide-binding</keyword>
<dbReference type="PRINTS" id="PR01590">
    <property type="entry name" value="HTHFIS"/>
</dbReference>
<gene>
    <name evidence="14" type="ORF">ENS29_08895</name>
</gene>
<dbReference type="InterPro" id="IPR011006">
    <property type="entry name" value="CheY-like_superfamily"/>
</dbReference>
<dbReference type="SUPFAM" id="SSF46689">
    <property type="entry name" value="Homeodomain-like"/>
    <property type="match status" value="1"/>
</dbReference>
<dbReference type="Gene3D" id="1.10.10.60">
    <property type="entry name" value="Homeodomain-like"/>
    <property type="match status" value="1"/>
</dbReference>
<dbReference type="GO" id="GO:0006355">
    <property type="term" value="P:regulation of DNA-templated transcription"/>
    <property type="evidence" value="ECO:0007669"/>
    <property type="project" value="InterPro"/>
</dbReference>
<keyword evidence="3 11" id="KW-0597">Phosphoprotein</keyword>
<dbReference type="InterPro" id="IPR027417">
    <property type="entry name" value="P-loop_NTPase"/>
</dbReference>
<evidence type="ECO:0000256" key="7">
    <source>
        <dbReference type="ARBA" id="ARBA00023015"/>
    </source>
</evidence>
<evidence type="ECO:0000256" key="6">
    <source>
        <dbReference type="ARBA" id="ARBA00023012"/>
    </source>
</evidence>
<dbReference type="InterPro" id="IPR002078">
    <property type="entry name" value="Sigma_54_int"/>
</dbReference>
<dbReference type="Pfam" id="PF02954">
    <property type="entry name" value="HTH_8"/>
    <property type="match status" value="1"/>
</dbReference>
<evidence type="ECO:0000256" key="3">
    <source>
        <dbReference type="ARBA" id="ARBA00022553"/>
    </source>
</evidence>
<dbReference type="InterPro" id="IPR001789">
    <property type="entry name" value="Sig_transdc_resp-reg_receiver"/>
</dbReference>
<comment type="caution">
    <text evidence="14">The sequence shown here is derived from an EMBL/GenBank/DDBJ whole genome shotgun (WGS) entry which is preliminary data.</text>
</comment>
<feature type="domain" description="Sigma-54 factor interaction" evidence="12">
    <location>
        <begin position="147"/>
        <end position="376"/>
    </location>
</feature>
<evidence type="ECO:0000259" key="13">
    <source>
        <dbReference type="PROSITE" id="PS50110"/>
    </source>
</evidence>
<dbReference type="SUPFAM" id="SSF52540">
    <property type="entry name" value="P-loop containing nucleoside triphosphate hydrolases"/>
    <property type="match status" value="1"/>
</dbReference>
<dbReference type="Pfam" id="PF00158">
    <property type="entry name" value="Sigma54_activat"/>
    <property type="match status" value="1"/>
</dbReference>
<evidence type="ECO:0000256" key="8">
    <source>
        <dbReference type="ARBA" id="ARBA00023125"/>
    </source>
</evidence>
<dbReference type="GO" id="GO:0005524">
    <property type="term" value="F:ATP binding"/>
    <property type="evidence" value="ECO:0007669"/>
    <property type="project" value="UniProtKB-KW"/>
</dbReference>
<dbReference type="SMART" id="SM00448">
    <property type="entry name" value="REC"/>
    <property type="match status" value="1"/>
</dbReference>
<dbReference type="FunFam" id="3.40.50.2300:FF:000018">
    <property type="entry name" value="DNA-binding transcriptional regulator NtrC"/>
    <property type="match status" value="1"/>
</dbReference>
<dbReference type="InterPro" id="IPR025662">
    <property type="entry name" value="Sigma_54_int_dom_ATP-bd_1"/>
</dbReference>
<dbReference type="SMART" id="SM00382">
    <property type="entry name" value="AAA"/>
    <property type="match status" value="1"/>
</dbReference>
<dbReference type="PROSITE" id="PS00676">
    <property type="entry name" value="SIGMA54_INTERACT_2"/>
    <property type="match status" value="1"/>
</dbReference>
<dbReference type="SUPFAM" id="SSF52172">
    <property type="entry name" value="CheY-like"/>
    <property type="match status" value="1"/>
</dbReference>